<dbReference type="SMART" id="SM00028">
    <property type="entry name" value="TPR"/>
    <property type="match status" value="3"/>
</dbReference>
<keyword evidence="6" id="KW-1185">Reference proteome</keyword>
<dbReference type="InterPro" id="IPR036322">
    <property type="entry name" value="WD40_repeat_dom_sf"/>
</dbReference>
<dbReference type="SUPFAM" id="SSF50978">
    <property type="entry name" value="WD40 repeat-like"/>
    <property type="match status" value="1"/>
</dbReference>
<evidence type="ECO:0000256" key="3">
    <source>
        <dbReference type="PROSITE-ProRule" id="PRU00221"/>
    </source>
</evidence>
<dbReference type="PROSITE" id="PS50294">
    <property type="entry name" value="WD_REPEATS_REGION"/>
    <property type="match status" value="1"/>
</dbReference>
<protein>
    <submittedName>
        <fullName evidence="5">WD and tetratricopeptide repeats protein 1</fullName>
    </submittedName>
</protein>
<feature type="repeat" description="WD" evidence="3">
    <location>
        <begin position="83"/>
        <end position="126"/>
    </location>
</feature>
<dbReference type="GO" id="GO:0080008">
    <property type="term" value="C:Cul4-RING E3 ubiquitin ligase complex"/>
    <property type="evidence" value="ECO:0007669"/>
    <property type="project" value="TreeGrafter"/>
</dbReference>
<dbReference type="InterPro" id="IPR015943">
    <property type="entry name" value="WD40/YVTN_repeat-like_dom_sf"/>
</dbReference>
<dbReference type="Pfam" id="PF00400">
    <property type="entry name" value="WD40"/>
    <property type="match status" value="4"/>
</dbReference>
<dbReference type="AlphaFoldDB" id="A0AAV4FH05"/>
<feature type="compositionally biased region" description="Low complexity" evidence="4">
    <location>
        <begin position="393"/>
        <end position="417"/>
    </location>
</feature>
<dbReference type="InterPro" id="IPR019734">
    <property type="entry name" value="TPR_rpt"/>
</dbReference>
<feature type="region of interest" description="Disordered" evidence="4">
    <location>
        <begin position="720"/>
        <end position="742"/>
    </location>
</feature>
<dbReference type="PANTHER" id="PTHR15574:SF40">
    <property type="entry name" value="WD AND TETRATRICOPEPTIDE REPEATS PROTEIN 1"/>
    <property type="match status" value="1"/>
</dbReference>
<feature type="region of interest" description="Disordered" evidence="4">
    <location>
        <begin position="562"/>
        <end position="585"/>
    </location>
</feature>
<dbReference type="Gene3D" id="1.25.40.10">
    <property type="entry name" value="Tetratricopeptide repeat domain"/>
    <property type="match status" value="1"/>
</dbReference>
<feature type="repeat" description="WD" evidence="3">
    <location>
        <begin position="611"/>
        <end position="640"/>
    </location>
</feature>
<organism evidence="5 6">
    <name type="scientific">Elysia marginata</name>
    <dbReference type="NCBI Taxonomy" id="1093978"/>
    <lineage>
        <taxon>Eukaryota</taxon>
        <taxon>Metazoa</taxon>
        <taxon>Spiralia</taxon>
        <taxon>Lophotrochozoa</taxon>
        <taxon>Mollusca</taxon>
        <taxon>Gastropoda</taxon>
        <taxon>Heterobranchia</taxon>
        <taxon>Euthyneura</taxon>
        <taxon>Panpulmonata</taxon>
        <taxon>Sacoglossa</taxon>
        <taxon>Placobranchoidea</taxon>
        <taxon>Plakobranchidae</taxon>
        <taxon>Elysia</taxon>
    </lineage>
</organism>
<dbReference type="PROSITE" id="PS50082">
    <property type="entry name" value="WD_REPEATS_2"/>
    <property type="match status" value="4"/>
</dbReference>
<comment type="caution">
    <text evidence="5">The sequence shown here is derived from an EMBL/GenBank/DDBJ whole genome shotgun (WGS) entry which is preliminary data.</text>
</comment>
<feature type="region of interest" description="Disordered" evidence="4">
    <location>
        <begin position="359"/>
        <end position="434"/>
    </location>
</feature>
<accession>A0AAV4FH05</accession>
<gene>
    <name evidence="5" type="ORF">ElyMa_000373200</name>
</gene>
<dbReference type="SMART" id="SM00320">
    <property type="entry name" value="WD40"/>
    <property type="match status" value="6"/>
</dbReference>
<dbReference type="InterPro" id="IPR045151">
    <property type="entry name" value="DCAF8"/>
</dbReference>
<feature type="compositionally biased region" description="Basic and acidic residues" evidence="4">
    <location>
        <begin position="564"/>
        <end position="578"/>
    </location>
</feature>
<sequence length="742" mass="83542">MASLRRKFEREIKNGVHLRFQRREQVTEALVKRLGLEKELEGHGGCVNCLEWNSSGSLLASGSDDLHVMLWNPLKHKTIARIRTGHQGNIFSVKFLPHSNDSLLVTGAADHRISVHDVNQAETTHVFNYHLGRVKRIATAPNVPYLFWSAAEDGTIMQFDLRCTSTTTTAPNNILINMNVHMGMSHYAEAKCLAINPVRPEMLAIGANDPYVRVFDRRMLNCSSFRNPHSNRAPAWDTPHFETIEGENYTLPPDCAQYYIAGHLPQKQMDYKKRYRTLASTYVTFGPDGTELLVNLGGEQIYLYDVNNKLPLQRFDLSILESNPPVKEVPLFRQLPEFRQCYGLRQYSIKVQQIFKTTSSTEHDGHSKNGFSKRSHGSNGVCKTRSHPDDESITSTDISSQMFDPTSSSSSGSSSTHHSGDKTKKRPKADQPKLSKIAEGLKKHANDLFGKDEYKRAIDAYNQAIAHSNNSAVLYANRALAYLKRKWDGDQYAALRDCYQALTLDPNHMKAHFRLARCLHELSWSQEAFECLRLFKQQFPDYAKSQACDTLDRDIKASIFSQTEDGRKDKRDEDRQGSEQEEEWQSKAGDYALRFCGHCNTTTDIKEANFFGSNGQYVVAGSDDGSFFIWDKNTTNIVRVLRADESIVNCLQPHPSTCLLATSGIDPVVRLWSPRPEDGSENDREVNNCDDAATANQKRMNADPLEVMLRNMGYRISGFLDADDDDGEGGGQGDGPANCRTS</sequence>
<feature type="compositionally biased region" description="Basic and acidic residues" evidence="4">
    <location>
        <begin position="418"/>
        <end position="433"/>
    </location>
</feature>
<name>A0AAV4FH05_9GAST</name>
<dbReference type="GO" id="GO:0045717">
    <property type="term" value="P:negative regulation of fatty acid biosynthetic process"/>
    <property type="evidence" value="ECO:0007669"/>
    <property type="project" value="TreeGrafter"/>
</dbReference>
<dbReference type="Gene3D" id="2.130.10.10">
    <property type="entry name" value="YVTN repeat-like/Quinoprotein amine dehydrogenase"/>
    <property type="match status" value="2"/>
</dbReference>
<dbReference type="InterPro" id="IPR001680">
    <property type="entry name" value="WD40_rpt"/>
</dbReference>
<keyword evidence="2" id="KW-0677">Repeat</keyword>
<dbReference type="InterPro" id="IPR011990">
    <property type="entry name" value="TPR-like_helical_dom_sf"/>
</dbReference>
<dbReference type="Proteomes" id="UP000762676">
    <property type="component" value="Unassembled WGS sequence"/>
</dbReference>
<keyword evidence="1 3" id="KW-0853">WD repeat</keyword>
<reference evidence="5 6" key="1">
    <citation type="journal article" date="2021" name="Elife">
        <title>Chloroplast acquisition without the gene transfer in kleptoplastic sea slugs, Plakobranchus ocellatus.</title>
        <authorList>
            <person name="Maeda T."/>
            <person name="Takahashi S."/>
            <person name="Yoshida T."/>
            <person name="Shimamura S."/>
            <person name="Takaki Y."/>
            <person name="Nagai Y."/>
            <person name="Toyoda A."/>
            <person name="Suzuki Y."/>
            <person name="Arimoto A."/>
            <person name="Ishii H."/>
            <person name="Satoh N."/>
            <person name="Nishiyama T."/>
            <person name="Hasebe M."/>
            <person name="Maruyama T."/>
            <person name="Minagawa J."/>
            <person name="Obokata J."/>
            <person name="Shigenobu S."/>
        </authorList>
    </citation>
    <scope>NUCLEOTIDE SEQUENCE [LARGE SCALE GENOMIC DNA]</scope>
</reference>
<evidence type="ECO:0000256" key="2">
    <source>
        <dbReference type="ARBA" id="ARBA00022737"/>
    </source>
</evidence>
<evidence type="ECO:0000256" key="1">
    <source>
        <dbReference type="ARBA" id="ARBA00022574"/>
    </source>
</evidence>
<evidence type="ECO:0000256" key="4">
    <source>
        <dbReference type="SAM" id="MobiDB-lite"/>
    </source>
</evidence>
<dbReference type="PANTHER" id="PTHR15574">
    <property type="entry name" value="WD REPEAT DOMAIN-CONTAINING FAMILY"/>
    <property type="match status" value="1"/>
</dbReference>
<feature type="repeat" description="WD" evidence="3">
    <location>
        <begin position="40"/>
        <end position="72"/>
    </location>
</feature>
<dbReference type="EMBL" id="BMAT01000733">
    <property type="protein sequence ID" value="GFR72219.1"/>
    <property type="molecule type" value="Genomic_DNA"/>
</dbReference>
<feature type="repeat" description="WD" evidence="3">
    <location>
        <begin position="641"/>
        <end position="673"/>
    </location>
</feature>
<evidence type="ECO:0000313" key="6">
    <source>
        <dbReference type="Proteomes" id="UP000762676"/>
    </source>
</evidence>
<dbReference type="GO" id="GO:0005737">
    <property type="term" value="C:cytoplasm"/>
    <property type="evidence" value="ECO:0007669"/>
    <property type="project" value="TreeGrafter"/>
</dbReference>
<evidence type="ECO:0000313" key="5">
    <source>
        <dbReference type="EMBL" id="GFR72219.1"/>
    </source>
</evidence>
<proteinExistence type="predicted"/>
<dbReference type="SUPFAM" id="SSF48452">
    <property type="entry name" value="TPR-like"/>
    <property type="match status" value="1"/>
</dbReference>